<sequence length="177" mass="18463">MNKITQSALAALVLGACSTASFAEDEAARGGYHPPKPPIDWSKCNTLGCEKEIPISLKINKKCVLTGGNAIVLSAAGGTQTTNYSITTNTPYVLNLQTANAGANNTTFVKHETDASKTIATTIVTTKQGAAGAVPFGNSNHAGQAVDNYTLAVTNTAVDATQLAGNYTDRYLIKAYY</sequence>
<accession>A0AAW3VEX5</accession>
<dbReference type="PROSITE" id="PS51257">
    <property type="entry name" value="PROKAR_LIPOPROTEIN"/>
    <property type="match status" value="1"/>
</dbReference>
<evidence type="ECO:0000313" key="2">
    <source>
        <dbReference type="EMBL" id="MBB6362750.1"/>
    </source>
</evidence>
<dbReference type="EMBL" id="JACHLA010000003">
    <property type="protein sequence ID" value="MBB6362750.1"/>
    <property type="molecule type" value="Genomic_DNA"/>
</dbReference>
<feature type="chain" id="PRO_5043576706" description="Lipoprotein" evidence="1">
    <location>
        <begin position="24"/>
        <end position="177"/>
    </location>
</feature>
<gene>
    <name evidence="2" type="ORF">HNP34_000868</name>
</gene>
<name>A0AAW3VEX5_ACILW</name>
<dbReference type="Proteomes" id="UP000548425">
    <property type="component" value="Unassembled WGS sequence"/>
</dbReference>
<reference evidence="2 3" key="1">
    <citation type="submission" date="2020-08" db="EMBL/GenBank/DDBJ databases">
        <title>Functional genomics of gut bacteria from endangered species of beetles.</title>
        <authorList>
            <person name="Carlos-Shanley C."/>
        </authorList>
    </citation>
    <scope>NUCLEOTIDE SEQUENCE [LARGE SCALE GENOMIC DNA]</scope>
    <source>
        <strain evidence="2 3">S00127</strain>
    </source>
</reference>
<comment type="caution">
    <text evidence="2">The sequence shown here is derived from an EMBL/GenBank/DDBJ whole genome shotgun (WGS) entry which is preliminary data.</text>
</comment>
<dbReference type="RefSeq" id="WP_071850440.1">
    <property type="nucleotide sequence ID" value="NZ_JACHLA010000003.1"/>
</dbReference>
<feature type="signal peptide" evidence="1">
    <location>
        <begin position="1"/>
        <end position="23"/>
    </location>
</feature>
<organism evidence="2 3">
    <name type="scientific">Acinetobacter lwoffii</name>
    <dbReference type="NCBI Taxonomy" id="28090"/>
    <lineage>
        <taxon>Bacteria</taxon>
        <taxon>Pseudomonadati</taxon>
        <taxon>Pseudomonadota</taxon>
        <taxon>Gammaproteobacteria</taxon>
        <taxon>Moraxellales</taxon>
        <taxon>Moraxellaceae</taxon>
        <taxon>Acinetobacter</taxon>
    </lineage>
</organism>
<dbReference type="AlphaFoldDB" id="A0AAW3VEX5"/>
<proteinExistence type="predicted"/>
<protein>
    <recommendedName>
        <fullName evidence="4">Lipoprotein</fullName>
    </recommendedName>
</protein>
<evidence type="ECO:0008006" key="4">
    <source>
        <dbReference type="Google" id="ProtNLM"/>
    </source>
</evidence>
<evidence type="ECO:0000313" key="3">
    <source>
        <dbReference type="Proteomes" id="UP000548425"/>
    </source>
</evidence>
<evidence type="ECO:0000256" key="1">
    <source>
        <dbReference type="SAM" id="SignalP"/>
    </source>
</evidence>
<keyword evidence="1" id="KW-0732">Signal</keyword>